<keyword evidence="1" id="KW-0472">Membrane</keyword>
<feature type="transmembrane region" description="Helical" evidence="1">
    <location>
        <begin position="282"/>
        <end position="304"/>
    </location>
</feature>
<feature type="transmembrane region" description="Helical" evidence="1">
    <location>
        <begin position="99"/>
        <end position="131"/>
    </location>
</feature>
<keyword evidence="1" id="KW-1133">Transmembrane helix</keyword>
<name>A0A0R2B5J5_SECCO</name>
<feature type="transmembrane region" description="Helical" evidence="1">
    <location>
        <begin position="143"/>
        <end position="162"/>
    </location>
</feature>
<feature type="transmembrane region" description="Helical" evidence="1">
    <location>
        <begin position="5"/>
        <end position="22"/>
    </location>
</feature>
<dbReference type="EMBL" id="AYYR01000074">
    <property type="protein sequence ID" value="KRM74609.1"/>
    <property type="molecule type" value="Genomic_DNA"/>
</dbReference>
<keyword evidence="1" id="KW-0812">Transmembrane</keyword>
<protein>
    <submittedName>
        <fullName evidence="2">CitMHS family citrate-magnesium (Mg2+) proton (H+) citrate-calcium (Ca2+) proton (H+) symporter</fullName>
    </submittedName>
</protein>
<feature type="transmembrane region" description="Helical" evidence="1">
    <location>
        <begin position="398"/>
        <end position="421"/>
    </location>
</feature>
<sequence length="422" mass="45746">MTNIIIGCLLLITFVGFIVFVMRGGNVMIGFLAMALLWTVIGGIPYKVAITDIFSQPAMDYGSTIMVIVFGSWFGRVLVDTGIASAISAQTVKVSRKRPVLATILICLVTAFIFTSSYGVGAVIAIGVILLPILQSLGLSKNVAVSAFVLSIGAPMYVNIVIIKQLQLFFPKVIYSAKYLKFGFSAMAVQMVVVIIFILLHAKSIRKNDDVQEVADDTPKVPKISYILPIFPVFMNLVFQWEPIPALMLAIFLVLLTTGHLKSYQSALKIINDTISKAITDISGLIIMLLFLTMFSAAAVKITARFSSLLTGIVPHSPLVIALIFGICAPLALFRGPLMFSGAGAATAAVLAGTGFFNQYFGFAIILVPTVSIAISTCITQSWNLWVVEHEKLDVKQFLWTGVPFGWVTSIINLLLAVVMFK</sequence>
<accession>A0A0R2B5J5</accession>
<dbReference type="Proteomes" id="UP000051845">
    <property type="component" value="Unassembled WGS sequence"/>
</dbReference>
<gene>
    <name evidence="2" type="ORF">FC82_GL003270</name>
</gene>
<dbReference type="STRING" id="33960.TY91_06715"/>
<feature type="transmembrane region" description="Helical" evidence="1">
    <location>
        <begin position="182"/>
        <end position="200"/>
    </location>
</feature>
<comment type="caution">
    <text evidence="2">The sequence shown here is derived from an EMBL/GenBank/DDBJ whole genome shotgun (WGS) entry which is preliminary data.</text>
</comment>
<dbReference type="PATRIC" id="fig|1423733.4.peg.3399"/>
<feature type="transmembrane region" description="Helical" evidence="1">
    <location>
        <begin position="28"/>
        <end position="46"/>
    </location>
</feature>
<reference evidence="2 3" key="1">
    <citation type="journal article" date="2015" name="Genome Announc.">
        <title>Expanding the biotechnology potential of lactobacilli through comparative genomics of 213 strains and associated genera.</title>
        <authorList>
            <person name="Sun Z."/>
            <person name="Harris H.M."/>
            <person name="McCann A."/>
            <person name="Guo C."/>
            <person name="Argimon S."/>
            <person name="Zhang W."/>
            <person name="Yang X."/>
            <person name="Jeffery I.B."/>
            <person name="Cooney J.C."/>
            <person name="Kagawa T.F."/>
            <person name="Liu W."/>
            <person name="Song Y."/>
            <person name="Salvetti E."/>
            <person name="Wrobel A."/>
            <person name="Rasinkangas P."/>
            <person name="Parkhill J."/>
            <person name="Rea M.C."/>
            <person name="O'Sullivan O."/>
            <person name="Ritari J."/>
            <person name="Douillard F.P."/>
            <person name="Paul Ross R."/>
            <person name="Yang R."/>
            <person name="Briner A.E."/>
            <person name="Felis G.E."/>
            <person name="de Vos W.M."/>
            <person name="Barrangou R."/>
            <person name="Klaenhammer T.R."/>
            <person name="Caufield P.W."/>
            <person name="Cui Y."/>
            <person name="Zhang H."/>
            <person name="O'Toole P.W."/>
        </authorList>
    </citation>
    <scope>NUCLEOTIDE SEQUENCE [LARGE SCALE GENOMIC DNA]</scope>
    <source>
        <strain evidence="2 3">DSM 20515</strain>
    </source>
</reference>
<proteinExistence type="predicted"/>
<evidence type="ECO:0000256" key="1">
    <source>
        <dbReference type="SAM" id="Phobius"/>
    </source>
</evidence>
<evidence type="ECO:0000313" key="2">
    <source>
        <dbReference type="EMBL" id="KRM74609.1"/>
    </source>
</evidence>
<feature type="transmembrane region" description="Helical" evidence="1">
    <location>
        <begin position="316"/>
        <end position="333"/>
    </location>
</feature>
<dbReference type="RefSeq" id="WP_056997134.1">
    <property type="nucleotide sequence ID" value="NZ_AYYR01000074.1"/>
</dbReference>
<feature type="transmembrane region" description="Helical" evidence="1">
    <location>
        <begin position="244"/>
        <end position="261"/>
    </location>
</feature>
<evidence type="ECO:0000313" key="3">
    <source>
        <dbReference type="Proteomes" id="UP000051845"/>
    </source>
</evidence>
<feature type="transmembrane region" description="Helical" evidence="1">
    <location>
        <begin position="363"/>
        <end position="386"/>
    </location>
</feature>
<organism evidence="2 3">
    <name type="scientific">Secundilactobacillus collinoides DSM 20515 = JCM 1123</name>
    <dbReference type="NCBI Taxonomy" id="1423733"/>
    <lineage>
        <taxon>Bacteria</taxon>
        <taxon>Bacillati</taxon>
        <taxon>Bacillota</taxon>
        <taxon>Bacilli</taxon>
        <taxon>Lactobacillales</taxon>
        <taxon>Lactobacillaceae</taxon>
        <taxon>Secundilactobacillus</taxon>
    </lineage>
</organism>
<feature type="transmembrane region" description="Helical" evidence="1">
    <location>
        <begin position="58"/>
        <end position="79"/>
    </location>
</feature>
<dbReference type="AlphaFoldDB" id="A0A0R2B5J5"/>